<dbReference type="InterPro" id="IPR043130">
    <property type="entry name" value="CDP-OH_PTrfase_TM_dom"/>
</dbReference>
<comment type="caution">
    <text evidence="4">The sequence shown here is derived from an EMBL/GenBank/DDBJ whole genome shotgun (WGS) entry which is preliminary data.</text>
</comment>
<evidence type="ECO:0000256" key="1">
    <source>
        <dbReference type="ARBA" id="ARBA00022679"/>
    </source>
</evidence>
<reference evidence="5" key="1">
    <citation type="journal article" date="2019" name="Int. J. Syst. Evol. Microbiol.">
        <title>The Global Catalogue of Microorganisms (GCM) 10K type strain sequencing project: providing services to taxonomists for standard genome sequencing and annotation.</title>
        <authorList>
            <consortium name="The Broad Institute Genomics Platform"/>
            <consortium name="The Broad Institute Genome Sequencing Center for Infectious Disease"/>
            <person name="Wu L."/>
            <person name="Ma J."/>
        </authorList>
    </citation>
    <scope>NUCLEOTIDE SEQUENCE [LARGE SCALE GENOMIC DNA]</scope>
    <source>
        <strain evidence="5">JCM 17021</strain>
    </source>
</reference>
<keyword evidence="5" id="KW-1185">Reference proteome</keyword>
<keyword evidence="1 2" id="KW-0808">Transferase</keyword>
<protein>
    <submittedName>
        <fullName evidence="4">CDP-alcohol phosphatidyltransferase family protein</fullName>
    </submittedName>
</protein>
<dbReference type="PROSITE" id="PS00379">
    <property type="entry name" value="CDP_ALCOHOL_P_TRANSF"/>
    <property type="match status" value="1"/>
</dbReference>
<feature type="transmembrane region" description="Helical" evidence="3">
    <location>
        <begin position="49"/>
        <end position="67"/>
    </location>
</feature>
<dbReference type="Pfam" id="PF01066">
    <property type="entry name" value="CDP-OH_P_transf"/>
    <property type="match status" value="1"/>
</dbReference>
<dbReference type="EMBL" id="BAABCN010000010">
    <property type="protein sequence ID" value="GAA3887040.1"/>
    <property type="molecule type" value="Genomic_DNA"/>
</dbReference>
<proteinExistence type="inferred from homology"/>
<evidence type="ECO:0000313" key="4">
    <source>
        <dbReference type="EMBL" id="GAA3887040.1"/>
    </source>
</evidence>
<dbReference type="InterPro" id="IPR000462">
    <property type="entry name" value="CDP-OH_P_trans"/>
</dbReference>
<keyword evidence="3" id="KW-1133">Transmembrane helix</keyword>
<dbReference type="Proteomes" id="UP001501803">
    <property type="component" value="Unassembled WGS sequence"/>
</dbReference>
<name>A0ABP7KW24_9MICO</name>
<evidence type="ECO:0000256" key="3">
    <source>
        <dbReference type="SAM" id="Phobius"/>
    </source>
</evidence>
<accession>A0ABP7KW24</accession>
<dbReference type="RefSeq" id="WP_345068406.1">
    <property type="nucleotide sequence ID" value="NZ_BAABCN010000010.1"/>
</dbReference>
<evidence type="ECO:0000256" key="2">
    <source>
        <dbReference type="RuleBase" id="RU003750"/>
    </source>
</evidence>
<sequence>MNSFTQALAELSSAQKSRRGVSLYSRFVNRPAGRMLAAAANTLRMTPNGVTAVSALVTGVGIAILVSGTPTPARAVTVTFLLMLGFALDSADGQLARLTGRGSAAGEWADHVVDSAKIVAIHAAVLVVAFRFLAVDPLWYLVPIGFQLVAIVTFVGGLLTELLTRSARSERPVDDKPSPIRSMVLLPADYGILAVSFVVLGWPDVFLVTYSLLFAANALIMLMLLVKWFRTLSSVR</sequence>
<dbReference type="Gene3D" id="1.20.120.1760">
    <property type="match status" value="1"/>
</dbReference>
<evidence type="ECO:0000313" key="5">
    <source>
        <dbReference type="Proteomes" id="UP001501803"/>
    </source>
</evidence>
<comment type="similarity">
    <text evidence="2">Belongs to the CDP-alcohol phosphatidyltransferase class-I family.</text>
</comment>
<keyword evidence="3" id="KW-0472">Membrane</keyword>
<feature type="transmembrane region" description="Helical" evidence="3">
    <location>
        <begin position="208"/>
        <end position="229"/>
    </location>
</feature>
<feature type="transmembrane region" description="Helical" evidence="3">
    <location>
        <begin position="140"/>
        <end position="163"/>
    </location>
</feature>
<organism evidence="4 5">
    <name type="scientific">Leifsonia kafniensis</name>
    <dbReference type="NCBI Taxonomy" id="475957"/>
    <lineage>
        <taxon>Bacteria</taxon>
        <taxon>Bacillati</taxon>
        <taxon>Actinomycetota</taxon>
        <taxon>Actinomycetes</taxon>
        <taxon>Micrococcales</taxon>
        <taxon>Microbacteriaceae</taxon>
        <taxon>Leifsonia</taxon>
    </lineage>
</organism>
<gene>
    <name evidence="4" type="ORF">GCM10022381_31360</name>
</gene>
<feature type="transmembrane region" description="Helical" evidence="3">
    <location>
        <begin position="184"/>
        <end position="202"/>
    </location>
</feature>
<dbReference type="InterPro" id="IPR048254">
    <property type="entry name" value="CDP_ALCOHOL_P_TRANSF_CS"/>
</dbReference>
<keyword evidence="3" id="KW-0812">Transmembrane</keyword>